<dbReference type="AlphaFoldDB" id="A0AAV9ZAG4"/>
<feature type="region of interest" description="Disordered" evidence="2">
    <location>
        <begin position="403"/>
        <end position="425"/>
    </location>
</feature>
<dbReference type="Pfam" id="PF00320">
    <property type="entry name" value="GATA"/>
    <property type="match status" value="1"/>
</dbReference>
<dbReference type="SMART" id="SM00401">
    <property type="entry name" value="ZnF_GATA"/>
    <property type="match status" value="1"/>
</dbReference>
<reference evidence="4 5" key="1">
    <citation type="journal article" date="2024" name="J Genomics">
        <title>Draft genome sequencing and assembly of Favolaschia claudopus CIRM-BRFM 2984 isolated from oak limbs.</title>
        <authorList>
            <person name="Navarro D."/>
            <person name="Drula E."/>
            <person name="Chaduli D."/>
            <person name="Cazenave R."/>
            <person name="Ahrendt S."/>
            <person name="Wang J."/>
            <person name="Lipzen A."/>
            <person name="Daum C."/>
            <person name="Barry K."/>
            <person name="Grigoriev I.V."/>
            <person name="Favel A."/>
            <person name="Rosso M.N."/>
            <person name="Martin F."/>
        </authorList>
    </citation>
    <scope>NUCLEOTIDE SEQUENCE [LARGE SCALE GENOMIC DNA]</scope>
    <source>
        <strain evidence="4 5">CIRM-BRFM 2984</strain>
    </source>
</reference>
<evidence type="ECO:0000256" key="1">
    <source>
        <dbReference type="PROSITE-ProRule" id="PRU00094"/>
    </source>
</evidence>
<dbReference type="PROSITE" id="PS50114">
    <property type="entry name" value="GATA_ZN_FINGER_2"/>
    <property type="match status" value="1"/>
</dbReference>
<organism evidence="4 5">
    <name type="scientific">Favolaschia claudopus</name>
    <dbReference type="NCBI Taxonomy" id="2862362"/>
    <lineage>
        <taxon>Eukaryota</taxon>
        <taxon>Fungi</taxon>
        <taxon>Dikarya</taxon>
        <taxon>Basidiomycota</taxon>
        <taxon>Agaricomycotina</taxon>
        <taxon>Agaricomycetes</taxon>
        <taxon>Agaricomycetidae</taxon>
        <taxon>Agaricales</taxon>
        <taxon>Marasmiineae</taxon>
        <taxon>Mycenaceae</taxon>
        <taxon>Favolaschia</taxon>
    </lineage>
</organism>
<keyword evidence="1" id="KW-0863">Zinc-finger</keyword>
<feature type="domain" description="GATA-type" evidence="3">
    <location>
        <begin position="353"/>
        <end position="409"/>
    </location>
</feature>
<dbReference type="Gene3D" id="3.30.50.10">
    <property type="entry name" value="Erythroid Transcription Factor GATA-1, subunit A"/>
    <property type="match status" value="1"/>
</dbReference>
<dbReference type="CDD" id="cd00202">
    <property type="entry name" value="ZnF_GATA"/>
    <property type="match status" value="1"/>
</dbReference>
<comment type="caution">
    <text evidence="4">The sequence shown here is derived from an EMBL/GenBank/DDBJ whole genome shotgun (WGS) entry which is preliminary data.</text>
</comment>
<feature type="region of interest" description="Disordered" evidence="2">
    <location>
        <begin position="275"/>
        <end position="352"/>
    </location>
</feature>
<dbReference type="InterPro" id="IPR000679">
    <property type="entry name" value="Znf_GATA"/>
</dbReference>
<keyword evidence="1" id="KW-0862">Zinc</keyword>
<dbReference type="SUPFAM" id="SSF57716">
    <property type="entry name" value="Glucocorticoid receptor-like (DNA-binding domain)"/>
    <property type="match status" value="1"/>
</dbReference>
<evidence type="ECO:0000313" key="5">
    <source>
        <dbReference type="Proteomes" id="UP001362999"/>
    </source>
</evidence>
<evidence type="ECO:0000313" key="4">
    <source>
        <dbReference type="EMBL" id="KAK6977164.1"/>
    </source>
</evidence>
<dbReference type="GO" id="GO:0008270">
    <property type="term" value="F:zinc ion binding"/>
    <property type="evidence" value="ECO:0007669"/>
    <property type="project" value="UniProtKB-KW"/>
</dbReference>
<protein>
    <recommendedName>
        <fullName evidence="3">GATA-type domain-containing protein</fullName>
    </recommendedName>
</protein>
<dbReference type="GO" id="GO:0043565">
    <property type="term" value="F:sequence-specific DNA binding"/>
    <property type="evidence" value="ECO:0007669"/>
    <property type="project" value="InterPro"/>
</dbReference>
<dbReference type="GO" id="GO:0006355">
    <property type="term" value="P:regulation of DNA-templated transcription"/>
    <property type="evidence" value="ECO:0007669"/>
    <property type="project" value="InterPro"/>
</dbReference>
<feature type="compositionally biased region" description="Polar residues" evidence="2">
    <location>
        <begin position="326"/>
        <end position="351"/>
    </location>
</feature>
<keyword evidence="5" id="KW-1185">Reference proteome</keyword>
<sequence>MVFAQLYMSLPTSFPFTLAPSNDKEAPYSPTSSPYEGLYRESPPLTPSIHFWSSPSPACTVVPTELAMHVDRHSSFHDCAHEPNEMVPGISWEQPPTPTSLPTASFEQPYFWTRTPHVRDCDAEEQEFLEGGGPGGGDAVNAAFLQLLDSQGSTKRVDNVLIKRLLRRGFLPRDELLNLVDWRQLQSLAARCVDWLLDSAAASRQPKHSHPLKVLESDTSHCSFDDNVPYTGPSCSRQDPALIQPLGNEFPATPFYDAIPRSTSLLISPDNSLTQALNHSSRTPAPLPLSVKLDNSSTDDEISPAITISPPPSLITPDMALPRESTPPSYTDSIQDSEPNSSNIITPTTDTPLAPKRRCDHCQTENTAQWRTHPEKDGHLCNACGQYLLRQGKPRPLDTIHQAKARSPRTSSKDDFLVPPPRSVVPEKRGGEVIMRVFSKSARRNSHSGETSIGVDTAV</sequence>
<dbReference type="Proteomes" id="UP001362999">
    <property type="component" value="Unassembled WGS sequence"/>
</dbReference>
<keyword evidence="1" id="KW-0479">Metal-binding</keyword>
<gene>
    <name evidence="4" type="ORF">R3P38DRAFT_3295494</name>
</gene>
<evidence type="ECO:0000256" key="2">
    <source>
        <dbReference type="SAM" id="MobiDB-lite"/>
    </source>
</evidence>
<name>A0AAV9ZAG4_9AGAR</name>
<dbReference type="InterPro" id="IPR013088">
    <property type="entry name" value="Znf_NHR/GATA"/>
</dbReference>
<accession>A0AAV9ZAG4</accession>
<proteinExistence type="predicted"/>
<dbReference type="EMBL" id="JAWWNJ010000171">
    <property type="protein sequence ID" value="KAK6977164.1"/>
    <property type="molecule type" value="Genomic_DNA"/>
</dbReference>
<evidence type="ECO:0000259" key="3">
    <source>
        <dbReference type="PROSITE" id="PS50114"/>
    </source>
</evidence>